<reference evidence="1" key="2">
    <citation type="journal article" date="2015" name="Data Brief">
        <title>Shoot transcriptome of the giant reed, Arundo donax.</title>
        <authorList>
            <person name="Barrero R.A."/>
            <person name="Guerrero F.D."/>
            <person name="Moolhuijzen P."/>
            <person name="Goolsby J.A."/>
            <person name="Tidwell J."/>
            <person name="Bellgard S.E."/>
            <person name="Bellgard M.I."/>
        </authorList>
    </citation>
    <scope>NUCLEOTIDE SEQUENCE</scope>
    <source>
        <tissue evidence="1">Shoot tissue taken approximately 20 cm above the soil surface</tissue>
    </source>
</reference>
<protein>
    <submittedName>
        <fullName evidence="1">Uncharacterized protein</fullName>
    </submittedName>
</protein>
<reference evidence="1" key="1">
    <citation type="submission" date="2014-09" db="EMBL/GenBank/DDBJ databases">
        <authorList>
            <person name="Magalhaes I.L.F."/>
            <person name="Oliveira U."/>
            <person name="Santos F.R."/>
            <person name="Vidigal T.H.D.A."/>
            <person name="Brescovit A.D."/>
            <person name="Santos A.J."/>
        </authorList>
    </citation>
    <scope>NUCLEOTIDE SEQUENCE</scope>
    <source>
        <tissue evidence="1">Shoot tissue taken approximately 20 cm above the soil surface</tissue>
    </source>
</reference>
<accession>A0A0A8Z885</accession>
<name>A0A0A8Z885_ARUDO</name>
<organism evidence="1">
    <name type="scientific">Arundo donax</name>
    <name type="common">Giant reed</name>
    <name type="synonym">Donax arundinaceus</name>
    <dbReference type="NCBI Taxonomy" id="35708"/>
    <lineage>
        <taxon>Eukaryota</taxon>
        <taxon>Viridiplantae</taxon>
        <taxon>Streptophyta</taxon>
        <taxon>Embryophyta</taxon>
        <taxon>Tracheophyta</taxon>
        <taxon>Spermatophyta</taxon>
        <taxon>Magnoliopsida</taxon>
        <taxon>Liliopsida</taxon>
        <taxon>Poales</taxon>
        <taxon>Poaceae</taxon>
        <taxon>PACMAD clade</taxon>
        <taxon>Arundinoideae</taxon>
        <taxon>Arundineae</taxon>
        <taxon>Arundo</taxon>
    </lineage>
</organism>
<sequence length="68" mass="8055">MEDGPWMLRQDLLVIIEFDPMKTVQDMEINHIPAWIRISKLPVDMMNRSMYCRAYWTTSRRCFGGVCG</sequence>
<dbReference type="AlphaFoldDB" id="A0A0A8Z885"/>
<proteinExistence type="predicted"/>
<dbReference type="EMBL" id="GBRH01266838">
    <property type="protein sequence ID" value="JAD31057.1"/>
    <property type="molecule type" value="Transcribed_RNA"/>
</dbReference>
<evidence type="ECO:0000313" key="1">
    <source>
        <dbReference type="EMBL" id="JAD31057.1"/>
    </source>
</evidence>